<proteinExistence type="predicted"/>
<sequence length="191" mass="20296">MMSCVAMEPADADAVAADIICSLRGADLAGWTPPWWCKTEAAAPAREGELIWPAVARGKRSRRRSPSAVSGKGRWGRASPASPLDYSGGSGSGASTSGGEDGGFCSPGHRRVAARLQRRLRLRLRCLHQRRRGRRLLLARPPPRAGDQDELHRTAAVDLPNARSTAPRPATTEENEATGGPATGAVSRRGE</sequence>
<evidence type="ECO:0000256" key="1">
    <source>
        <dbReference type="SAM" id="MobiDB-lite"/>
    </source>
</evidence>
<name>A0A0A9GB32_ARUDO</name>
<dbReference type="EMBL" id="GBRH01178140">
    <property type="protein sequence ID" value="JAE19756.1"/>
    <property type="molecule type" value="Transcribed_RNA"/>
</dbReference>
<reference evidence="2" key="1">
    <citation type="submission" date="2014-09" db="EMBL/GenBank/DDBJ databases">
        <authorList>
            <person name="Magalhaes I.L.F."/>
            <person name="Oliveira U."/>
            <person name="Santos F.R."/>
            <person name="Vidigal T.H.D.A."/>
            <person name="Brescovit A.D."/>
            <person name="Santos A.J."/>
        </authorList>
    </citation>
    <scope>NUCLEOTIDE SEQUENCE</scope>
    <source>
        <tissue evidence="2">Shoot tissue taken approximately 20 cm above the soil surface</tissue>
    </source>
</reference>
<protein>
    <submittedName>
        <fullName evidence="2">Uncharacterized protein</fullName>
    </submittedName>
</protein>
<reference evidence="2" key="2">
    <citation type="journal article" date="2015" name="Data Brief">
        <title>Shoot transcriptome of the giant reed, Arundo donax.</title>
        <authorList>
            <person name="Barrero R.A."/>
            <person name="Guerrero F.D."/>
            <person name="Moolhuijzen P."/>
            <person name="Goolsby J.A."/>
            <person name="Tidwell J."/>
            <person name="Bellgard S.E."/>
            <person name="Bellgard M.I."/>
        </authorList>
    </citation>
    <scope>NUCLEOTIDE SEQUENCE</scope>
    <source>
        <tissue evidence="2">Shoot tissue taken approximately 20 cm above the soil surface</tissue>
    </source>
</reference>
<accession>A0A0A9GB32</accession>
<dbReference type="PANTHER" id="PTHR35099">
    <property type="entry name" value="OS02G0182700 PROTEIN"/>
    <property type="match status" value="1"/>
</dbReference>
<dbReference type="PANTHER" id="PTHR35099:SF2">
    <property type="entry name" value="OS02G0182700 PROTEIN"/>
    <property type="match status" value="1"/>
</dbReference>
<feature type="compositionally biased region" description="Basic and acidic residues" evidence="1">
    <location>
        <begin position="146"/>
        <end position="155"/>
    </location>
</feature>
<organism evidence="2">
    <name type="scientific">Arundo donax</name>
    <name type="common">Giant reed</name>
    <name type="synonym">Donax arundinaceus</name>
    <dbReference type="NCBI Taxonomy" id="35708"/>
    <lineage>
        <taxon>Eukaryota</taxon>
        <taxon>Viridiplantae</taxon>
        <taxon>Streptophyta</taxon>
        <taxon>Embryophyta</taxon>
        <taxon>Tracheophyta</taxon>
        <taxon>Spermatophyta</taxon>
        <taxon>Magnoliopsida</taxon>
        <taxon>Liliopsida</taxon>
        <taxon>Poales</taxon>
        <taxon>Poaceae</taxon>
        <taxon>PACMAD clade</taxon>
        <taxon>Arundinoideae</taxon>
        <taxon>Arundineae</taxon>
        <taxon>Arundo</taxon>
    </lineage>
</organism>
<feature type="region of interest" description="Disordered" evidence="1">
    <location>
        <begin position="57"/>
        <end position="106"/>
    </location>
</feature>
<evidence type="ECO:0000313" key="2">
    <source>
        <dbReference type="EMBL" id="JAE19756.1"/>
    </source>
</evidence>
<dbReference type="AlphaFoldDB" id="A0A0A9GB32"/>
<feature type="region of interest" description="Disordered" evidence="1">
    <location>
        <begin position="137"/>
        <end position="191"/>
    </location>
</feature>